<dbReference type="AlphaFoldDB" id="A0A1X1RNE6"/>
<comment type="caution">
    <text evidence="2">The sequence shown here is derived from an EMBL/GenBank/DDBJ whole genome shotgun (WGS) entry which is preliminary data.</text>
</comment>
<evidence type="ECO:0000313" key="3">
    <source>
        <dbReference type="EMBL" id="PIB78906.1"/>
    </source>
</evidence>
<reference evidence="2 4" key="1">
    <citation type="submission" date="2016-01" db="EMBL/GenBank/DDBJ databases">
        <title>The new phylogeny of the genus Mycobacterium.</title>
        <authorList>
            <person name="Tarcisio F."/>
            <person name="Conor M."/>
            <person name="Antonella G."/>
            <person name="Elisabetta G."/>
            <person name="Giulia F.S."/>
            <person name="Sara T."/>
            <person name="Anna F."/>
            <person name="Clotilde B."/>
            <person name="Roberto B."/>
            <person name="Veronica D.S."/>
            <person name="Fabio R."/>
            <person name="Monica P."/>
            <person name="Olivier J."/>
            <person name="Enrico T."/>
            <person name="Nicola S."/>
        </authorList>
    </citation>
    <scope>NUCLEOTIDE SEQUENCE [LARGE SCALE GENOMIC DNA]</scope>
    <source>
        <strain evidence="2 4">DSM 44243</strain>
    </source>
</reference>
<evidence type="ECO:0008006" key="6">
    <source>
        <dbReference type="Google" id="ProtNLM"/>
    </source>
</evidence>
<protein>
    <recommendedName>
        <fullName evidence="6">ATPase</fullName>
    </recommendedName>
</protein>
<dbReference type="RefSeq" id="WP_062540086.1">
    <property type="nucleotide sequence ID" value="NZ_BBUN01000167.1"/>
</dbReference>
<dbReference type="EMBL" id="LQOM01000035">
    <property type="protein sequence ID" value="ORV10304.1"/>
    <property type="molecule type" value="Genomic_DNA"/>
</dbReference>
<dbReference type="Proteomes" id="UP000193907">
    <property type="component" value="Unassembled WGS sequence"/>
</dbReference>
<feature type="compositionally biased region" description="Basic and acidic residues" evidence="1">
    <location>
        <begin position="1"/>
        <end position="16"/>
    </location>
</feature>
<dbReference type="Proteomes" id="UP000230971">
    <property type="component" value="Unassembled WGS sequence"/>
</dbReference>
<dbReference type="EMBL" id="PDKV01000011">
    <property type="protein sequence ID" value="PIB78906.1"/>
    <property type="molecule type" value="Genomic_DNA"/>
</dbReference>
<dbReference type="OrthoDB" id="4762170at2"/>
<sequence>MSAAADRFEADAERSRTPGRAAPPTFPGSAAATERIAVGQTRGRRTRRTVDLTPTQHRALDIWQRDAADRLGLARVTGQEVLTALIDQLLVDRELSARIQRAIQAGRR</sequence>
<accession>A0A1X1RNE6</accession>
<feature type="region of interest" description="Disordered" evidence="1">
    <location>
        <begin position="1"/>
        <end position="49"/>
    </location>
</feature>
<organism evidence="2 4">
    <name type="scientific">Mycobacterium celatum</name>
    <dbReference type="NCBI Taxonomy" id="28045"/>
    <lineage>
        <taxon>Bacteria</taxon>
        <taxon>Bacillati</taxon>
        <taxon>Actinomycetota</taxon>
        <taxon>Actinomycetes</taxon>
        <taxon>Mycobacteriales</taxon>
        <taxon>Mycobacteriaceae</taxon>
        <taxon>Mycobacterium</taxon>
    </lineage>
</organism>
<name>A0A1X1RNE6_MYCCE</name>
<evidence type="ECO:0000313" key="5">
    <source>
        <dbReference type="Proteomes" id="UP000230971"/>
    </source>
</evidence>
<evidence type="ECO:0000313" key="2">
    <source>
        <dbReference type="EMBL" id="ORV10304.1"/>
    </source>
</evidence>
<reference evidence="3 5" key="2">
    <citation type="journal article" date="2017" name="Infect. Genet. Evol.">
        <title>The new phylogeny of the genus Mycobacterium: The old and the news.</title>
        <authorList>
            <person name="Tortoli E."/>
            <person name="Fedrizzi T."/>
            <person name="Meehan C.J."/>
            <person name="Trovato A."/>
            <person name="Grottola A."/>
            <person name="Giacobazzi E."/>
            <person name="Serpini G.F."/>
            <person name="Tagliazucchi S."/>
            <person name="Fabio A."/>
            <person name="Bettua C."/>
            <person name="Bertorelli R."/>
            <person name="Frascaro F."/>
            <person name="De Sanctis V."/>
            <person name="Pecorari M."/>
            <person name="Jousson O."/>
            <person name="Segata N."/>
            <person name="Cirillo D.M."/>
        </authorList>
    </citation>
    <scope>NUCLEOTIDE SEQUENCE [LARGE SCALE GENOMIC DNA]</scope>
    <source>
        <strain evidence="3 5">NCTC 12882</strain>
    </source>
</reference>
<evidence type="ECO:0000256" key="1">
    <source>
        <dbReference type="SAM" id="MobiDB-lite"/>
    </source>
</evidence>
<evidence type="ECO:0000313" key="4">
    <source>
        <dbReference type="Proteomes" id="UP000193907"/>
    </source>
</evidence>
<gene>
    <name evidence="2" type="ORF">AWB95_15540</name>
    <name evidence="3" type="ORF">CQY23_10775</name>
</gene>
<proteinExistence type="predicted"/>
<keyword evidence="4" id="KW-1185">Reference proteome</keyword>